<gene>
    <name evidence="3" type="ORF">A4X03_0g6217</name>
</gene>
<feature type="region of interest" description="Disordered" evidence="1">
    <location>
        <begin position="260"/>
        <end position="320"/>
    </location>
</feature>
<dbReference type="Gene3D" id="1.20.140.20">
    <property type="entry name" value="Alpha-ketoacid/pyruvate dehydrogenase kinase, N-terminal domain"/>
    <property type="match status" value="1"/>
</dbReference>
<feature type="compositionally biased region" description="Pro residues" evidence="1">
    <location>
        <begin position="1"/>
        <end position="11"/>
    </location>
</feature>
<organism evidence="3 4">
    <name type="scientific">Tilletia caries</name>
    <name type="common">wheat bunt fungus</name>
    <dbReference type="NCBI Taxonomy" id="13290"/>
    <lineage>
        <taxon>Eukaryota</taxon>
        <taxon>Fungi</taxon>
        <taxon>Dikarya</taxon>
        <taxon>Basidiomycota</taxon>
        <taxon>Ustilaginomycotina</taxon>
        <taxon>Exobasidiomycetes</taxon>
        <taxon>Tilletiales</taxon>
        <taxon>Tilletiaceae</taxon>
        <taxon>Tilletia</taxon>
    </lineage>
</organism>
<dbReference type="Proteomes" id="UP000077671">
    <property type="component" value="Unassembled WGS sequence"/>
</dbReference>
<sequence>LPVATPPPPLPVLASAPSSDKTDVRRNLGERDGLVGHHHHHHEVDEDKVDSLEIGEGTEAAAMMNATRPSCMFAAPAVKAASAGTGVGVGRAAALARRRFGSSLPVGRQSEDGGEHEARMIRRRTSSPSSYLFSTPSSLSTCSADPNLLQQFLPRRPTAIAIRQLLALSPPPSQESSPTLEQLLHSARLTSTELPIRLSHRVADFRALLFIVASNLPEPDHDPRGEQTVCDRARELLVGASGSSLWAAAARKGVLRSSVASTSGGSAAGTPKGSLFSSPGGSNRGAHTLASAQPGPSSSTSPFSRISDDTPHLMGQPLPDLARMYNPTSDLLSSGVVLLHAHSILAVARDEIWHGLPIEARCTRPTVSHSEKAKQRNLRQAMRSTGKPQALTISDLSLKSQQALHFAYDYQTTSSNQTRFTL</sequence>
<feature type="domain" description="Branched-chain alpha-ketoacid dehydrogenase kinase/Pyruvate dehydrogenase kinase N-terminal" evidence="2">
    <location>
        <begin position="161"/>
        <end position="215"/>
    </location>
</feature>
<reference evidence="3" key="1">
    <citation type="submission" date="2016-04" db="EMBL/GenBank/DDBJ databases">
        <authorList>
            <person name="Nguyen H.D."/>
            <person name="Kesanakurti P."/>
            <person name="Cullis J."/>
            <person name="Levesque C.A."/>
            <person name="Hambleton S."/>
        </authorList>
    </citation>
    <scope>NUCLEOTIDE SEQUENCE</scope>
    <source>
        <strain evidence="3">DAOMC 238032</strain>
    </source>
</reference>
<feature type="region of interest" description="Disordered" evidence="1">
    <location>
        <begin position="1"/>
        <end position="25"/>
    </location>
</feature>
<dbReference type="InterPro" id="IPR036784">
    <property type="entry name" value="AK/P_DHK_N_sf"/>
</dbReference>
<reference evidence="3" key="2">
    <citation type="journal article" date="2019" name="IMA Fungus">
        <title>Genome sequencing and comparison of five Tilletia species to identify candidate genes for the detection of regulated species infecting wheat.</title>
        <authorList>
            <person name="Nguyen H.D.T."/>
            <person name="Sultana T."/>
            <person name="Kesanakurti P."/>
            <person name="Hambleton S."/>
        </authorList>
    </citation>
    <scope>NUCLEOTIDE SEQUENCE</scope>
    <source>
        <strain evidence="3">DAOMC 238032</strain>
    </source>
</reference>
<dbReference type="Pfam" id="PF10436">
    <property type="entry name" value="BCDHK_Adom3"/>
    <property type="match status" value="1"/>
</dbReference>
<evidence type="ECO:0000313" key="3">
    <source>
        <dbReference type="EMBL" id="KAE8252262.1"/>
    </source>
</evidence>
<feature type="compositionally biased region" description="Low complexity" evidence="1">
    <location>
        <begin position="294"/>
        <end position="305"/>
    </location>
</feature>
<dbReference type="AlphaFoldDB" id="A0A8T8T0B3"/>
<feature type="compositionally biased region" description="Low complexity" evidence="1">
    <location>
        <begin position="260"/>
        <end position="270"/>
    </location>
</feature>
<evidence type="ECO:0000313" key="4">
    <source>
        <dbReference type="Proteomes" id="UP000077671"/>
    </source>
</evidence>
<dbReference type="SUPFAM" id="SSF69012">
    <property type="entry name" value="alpha-ketoacid dehydrogenase kinase, N-terminal domain"/>
    <property type="match status" value="1"/>
</dbReference>
<evidence type="ECO:0000256" key="1">
    <source>
        <dbReference type="SAM" id="MobiDB-lite"/>
    </source>
</evidence>
<feature type="non-terminal residue" evidence="3">
    <location>
        <position position="422"/>
    </location>
</feature>
<proteinExistence type="predicted"/>
<dbReference type="InterPro" id="IPR018955">
    <property type="entry name" value="BCDHK/PDK_N"/>
</dbReference>
<dbReference type="EMBL" id="LWDD02001136">
    <property type="protein sequence ID" value="KAE8252262.1"/>
    <property type="molecule type" value="Genomic_DNA"/>
</dbReference>
<accession>A0A8T8T0B3</accession>
<name>A0A8T8T0B3_9BASI</name>
<evidence type="ECO:0000259" key="2">
    <source>
        <dbReference type="Pfam" id="PF10436"/>
    </source>
</evidence>
<protein>
    <recommendedName>
        <fullName evidence="2">Branched-chain alpha-ketoacid dehydrogenase kinase/Pyruvate dehydrogenase kinase N-terminal domain-containing protein</fullName>
    </recommendedName>
</protein>
<comment type="caution">
    <text evidence="3">The sequence shown here is derived from an EMBL/GenBank/DDBJ whole genome shotgun (WGS) entry which is preliminary data.</text>
</comment>